<gene>
    <name evidence="9" type="ORF">E0F89_14045</name>
</gene>
<evidence type="ECO:0000256" key="2">
    <source>
        <dbReference type="ARBA" id="ARBA00022741"/>
    </source>
</evidence>
<feature type="transmembrane region" description="Helical" evidence="7">
    <location>
        <begin position="438"/>
        <end position="459"/>
    </location>
</feature>
<keyword evidence="4" id="KW-0342">GTP-binding</keyword>
<evidence type="ECO:0000256" key="1">
    <source>
        <dbReference type="ARBA" id="ARBA00004370"/>
    </source>
</evidence>
<feature type="coiled-coil region" evidence="6">
    <location>
        <begin position="524"/>
        <end position="551"/>
    </location>
</feature>
<dbReference type="GO" id="GO:0016020">
    <property type="term" value="C:membrane"/>
    <property type="evidence" value="ECO:0007669"/>
    <property type="project" value="UniProtKB-SubCell"/>
</dbReference>
<keyword evidence="5 7" id="KW-0472">Membrane</keyword>
<dbReference type="Proteomes" id="UP000295278">
    <property type="component" value="Unassembled WGS sequence"/>
</dbReference>
<keyword evidence="2" id="KW-0547">Nucleotide-binding</keyword>
<dbReference type="InterPro" id="IPR027417">
    <property type="entry name" value="P-loop_NTPase"/>
</dbReference>
<dbReference type="EMBL" id="SMFM01000008">
    <property type="protein sequence ID" value="TDD74624.1"/>
    <property type="molecule type" value="Genomic_DNA"/>
</dbReference>
<feature type="domain" description="Dynamin N-terminal" evidence="8">
    <location>
        <begin position="55"/>
        <end position="200"/>
    </location>
</feature>
<comment type="subcellular location">
    <subcellularLocation>
        <location evidence="1">Membrane</location>
    </subcellularLocation>
</comment>
<evidence type="ECO:0000256" key="6">
    <source>
        <dbReference type="SAM" id="Coils"/>
    </source>
</evidence>
<evidence type="ECO:0000256" key="7">
    <source>
        <dbReference type="SAM" id="Phobius"/>
    </source>
</evidence>
<dbReference type="GO" id="GO:0003924">
    <property type="term" value="F:GTPase activity"/>
    <property type="evidence" value="ECO:0007669"/>
    <property type="project" value="InterPro"/>
</dbReference>
<feature type="coiled-coil region" evidence="6">
    <location>
        <begin position="280"/>
        <end position="318"/>
    </location>
</feature>
<keyword evidence="7" id="KW-0812">Transmembrane</keyword>
<dbReference type="InterPro" id="IPR045063">
    <property type="entry name" value="Dynamin_N"/>
</dbReference>
<dbReference type="Pfam" id="PF00350">
    <property type="entry name" value="Dynamin_N"/>
    <property type="match status" value="1"/>
</dbReference>
<dbReference type="InterPro" id="IPR027094">
    <property type="entry name" value="Mitofusin_fam"/>
</dbReference>
<dbReference type="OrthoDB" id="1080466at2"/>
<sequence length="567" mass="64010">MKDIKSISEDFKKVLNLALEKTITSVPEKNAEDIKIKTQSLINDLNDQLYIKVPFIGDFSAGKSSLLNAYLNRPELLPTSIRPETAVSYELYYAPVETVEHYRKGLLITDKGIGDLAHLNVQAGDIVKVYVDNQKVKELIERNIVLVDMPGTDSSLEAHEKAIMSYLTEGTAFITLVDCEHGSLKQSALRFISEVQGYDIDAHVLVTKSDKKPLEDRLKIKDYIESQMRRYVKGAISVGIVSSVKNEIEDLEKVIANLDSFSLYKQRFSNNVMGLLDEMISILKMRNKTLSENVESLKKELLEIHSEQEKAILKLNENNETKKVSSASTDLILDEIKNKLVSMETDFVNEMINNPNNGTGVNQRLIESVRPIMISELGKVQETLWQDLQDKTATIFESISQFENTERFDSQSVIGTIETKIKPLTDLVFKNSKVYKGIIGALGIGTAFVAPWVEILIFFGPDILKFFGIGGDSRKEKEAMYKDNFLNKVVPGIVNHLRPKIEESLAQSHHEMVLTLQNEINEKVMQIQNSIEARSNEVKQSEEQINIEKEAIEVKIVLIEELKIQAA</sequence>
<dbReference type="GO" id="GO:0005525">
    <property type="term" value="F:GTP binding"/>
    <property type="evidence" value="ECO:0007669"/>
    <property type="project" value="UniProtKB-KW"/>
</dbReference>
<proteinExistence type="predicted"/>
<keyword evidence="3" id="KW-0378">Hydrolase</keyword>
<evidence type="ECO:0000313" key="10">
    <source>
        <dbReference type="Proteomes" id="UP000295278"/>
    </source>
</evidence>
<evidence type="ECO:0000256" key="3">
    <source>
        <dbReference type="ARBA" id="ARBA00022801"/>
    </source>
</evidence>
<keyword evidence="7" id="KW-1133">Transmembrane helix</keyword>
<dbReference type="Gene3D" id="3.40.50.300">
    <property type="entry name" value="P-loop containing nucleotide triphosphate hydrolases"/>
    <property type="match status" value="1"/>
</dbReference>
<dbReference type="AlphaFoldDB" id="A0A4R5AU22"/>
<evidence type="ECO:0000259" key="8">
    <source>
        <dbReference type="Pfam" id="PF00350"/>
    </source>
</evidence>
<protein>
    <recommendedName>
        <fullName evidence="8">Dynamin N-terminal domain-containing protein</fullName>
    </recommendedName>
</protein>
<organism evidence="9 10">
    <name type="scientific">Flavobacterium caseinilyticum</name>
    <dbReference type="NCBI Taxonomy" id="2541732"/>
    <lineage>
        <taxon>Bacteria</taxon>
        <taxon>Pseudomonadati</taxon>
        <taxon>Bacteroidota</taxon>
        <taxon>Flavobacteriia</taxon>
        <taxon>Flavobacteriales</taxon>
        <taxon>Flavobacteriaceae</taxon>
        <taxon>Flavobacterium</taxon>
    </lineage>
</organism>
<accession>A0A4R5AU22</accession>
<dbReference type="PANTHER" id="PTHR10465">
    <property type="entry name" value="TRANSMEMBRANE GTPASE FZO1"/>
    <property type="match status" value="1"/>
</dbReference>
<keyword evidence="10" id="KW-1185">Reference proteome</keyword>
<keyword evidence="6" id="KW-0175">Coiled coil</keyword>
<evidence type="ECO:0000313" key="9">
    <source>
        <dbReference type="EMBL" id="TDD74624.1"/>
    </source>
</evidence>
<evidence type="ECO:0000256" key="4">
    <source>
        <dbReference type="ARBA" id="ARBA00023134"/>
    </source>
</evidence>
<dbReference type="SUPFAM" id="SSF52540">
    <property type="entry name" value="P-loop containing nucleoside triphosphate hydrolases"/>
    <property type="match status" value="1"/>
</dbReference>
<dbReference type="RefSeq" id="WP_131910410.1">
    <property type="nucleotide sequence ID" value="NZ_SMFM01000008.1"/>
</dbReference>
<evidence type="ECO:0000256" key="5">
    <source>
        <dbReference type="ARBA" id="ARBA00023136"/>
    </source>
</evidence>
<reference evidence="9 10" key="1">
    <citation type="submission" date="2019-03" db="EMBL/GenBank/DDBJ databases">
        <title>Flavobacterium AT-3-2 sp. nov., isolated from arctic soil.</title>
        <authorList>
            <person name="Chaudhary D.K."/>
        </authorList>
    </citation>
    <scope>NUCLEOTIDE SEQUENCE [LARGE SCALE GENOMIC DNA]</scope>
    <source>
        <strain evidence="9 10">AT-3-2</strain>
    </source>
</reference>
<comment type="caution">
    <text evidence="9">The sequence shown here is derived from an EMBL/GenBank/DDBJ whole genome shotgun (WGS) entry which is preliminary data.</text>
</comment>
<name>A0A4R5AU22_9FLAO</name>
<dbReference type="PANTHER" id="PTHR10465:SF0">
    <property type="entry name" value="SARCALUMENIN"/>
    <property type="match status" value="1"/>
</dbReference>